<feature type="transmembrane region" description="Helical" evidence="7">
    <location>
        <begin position="297"/>
        <end position="316"/>
    </location>
</feature>
<feature type="transmembrane region" description="Helical" evidence="7">
    <location>
        <begin position="220"/>
        <end position="240"/>
    </location>
</feature>
<feature type="transmembrane region" description="Helical" evidence="7">
    <location>
        <begin position="354"/>
        <end position="378"/>
    </location>
</feature>
<reference evidence="9" key="2">
    <citation type="submission" date="2022-09" db="EMBL/GenBank/DDBJ databases">
        <title>Biosynthetic gene clusters of Dactylosporangioum fulvum.</title>
        <authorList>
            <person name="Caradec T."/>
        </authorList>
    </citation>
    <scope>NUCLEOTIDE SEQUENCE</scope>
    <source>
        <strain evidence="9">NRRL B-16292</strain>
    </source>
</reference>
<keyword evidence="2" id="KW-0813">Transport</keyword>
<keyword evidence="3 7" id="KW-0812">Transmembrane</keyword>
<keyword evidence="10" id="KW-1185">Reference proteome</keyword>
<dbReference type="EMBL" id="CP073720">
    <property type="protein sequence ID" value="UWP79835.1"/>
    <property type="molecule type" value="Genomic_DNA"/>
</dbReference>
<dbReference type="RefSeq" id="WP_259857593.1">
    <property type="nucleotide sequence ID" value="NZ_BAAAST010000001.1"/>
</dbReference>
<evidence type="ECO:0000256" key="4">
    <source>
        <dbReference type="ARBA" id="ARBA00022989"/>
    </source>
</evidence>
<feature type="transmembrane region" description="Helical" evidence="7">
    <location>
        <begin position="399"/>
        <end position="415"/>
    </location>
</feature>
<dbReference type="CDD" id="cd17321">
    <property type="entry name" value="MFS_MMR_MDR_like"/>
    <property type="match status" value="1"/>
</dbReference>
<name>A0ABY5VRL7_9ACTN</name>
<feature type="transmembrane region" description="Helical" evidence="7">
    <location>
        <begin position="261"/>
        <end position="285"/>
    </location>
</feature>
<feature type="transmembrane region" description="Helical" evidence="7">
    <location>
        <begin position="328"/>
        <end position="348"/>
    </location>
</feature>
<dbReference type="InterPro" id="IPR011701">
    <property type="entry name" value="MFS"/>
</dbReference>
<sequence length="481" mass="49306">MDQLANRWAGLAALLAGFFVILLDMTIVAVASPSIQHDLEPDVSGLFWVTAGYLLAFSVPLLVAGRLGDRYDPKRVFLAGMGGFAVASALCGLAPSIGWLVLFRVAQGLAAAAMAPQPLTLIRRLFVADERGRALGIWGSVAAAGTLLGPVLGGLLTAVLDWRWIFWVNVPLCGIALLMGLRWIPGSRGQTTRLDPLGAVTSTAGLGVLIWALLAWRDLSAPAIIAAVAVGAVLLAVFAFHERRMGPAALAPLGLYRSAGFRAASVAVAALGTAVIAMALPTMLYLQETRGLGPMEAALVMTPDAVVAAVLSPAAGRWVDRVGPRRPAILGMALLAASLLLIGLVVVLEIDPWWVALGAAVLGIANAVAWSPLSAAAMASVDSAAAGAASGMFSTVRQVTAVTGVATTGAVLAGLGSSPTLAFGVVFAVMAFVAVVGVVAATRLPRTSTEDGPDLHAAANVRQEDHPSNVGDLAADQRPLP</sequence>
<evidence type="ECO:0000259" key="8">
    <source>
        <dbReference type="PROSITE" id="PS50850"/>
    </source>
</evidence>
<dbReference type="Pfam" id="PF07690">
    <property type="entry name" value="MFS_1"/>
    <property type="match status" value="2"/>
</dbReference>
<dbReference type="Gene3D" id="1.20.1720.10">
    <property type="entry name" value="Multidrug resistance protein D"/>
    <property type="match status" value="1"/>
</dbReference>
<evidence type="ECO:0000256" key="3">
    <source>
        <dbReference type="ARBA" id="ARBA00022692"/>
    </source>
</evidence>
<feature type="transmembrane region" description="Helical" evidence="7">
    <location>
        <begin position="421"/>
        <end position="441"/>
    </location>
</feature>
<feature type="transmembrane region" description="Helical" evidence="7">
    <location>
        <begin position="47"/>
        <end position="64"/>
    </location>
</feature>
<gene>
    <name evidence="9" type="ORF">Dfulv_32335</name>
</gene>
<evidence type="ECO:0000256" key="6">
    <source>
        <dbReference type="SAM" id="MobiDB-lite"/>
    </source>
</evidence>
<proteinExistence type="predicted"/>
<keyword evidence="4 7" id="KW-1133">Transmembrane helix</keyword>
<accession>A0ABY5VRL7</accession>
<dbReference type="PROSITE" id="PS50850">
    <property type="entry name" value="MFS"/>
    <property type="match status" value="1"/>
</dbReference>
<protein>
    <submittedName>
        <fullName evidence="9">MFS transporter</fullName>
    </submittedName>
</protein>
<reference evidence="9" key="1">
    <citation type="submission" date="2021-04" db="EMBL/GenBank/DDBJ databases">
        <authorList>
            <person name="Hartkoorn R.C."/>
            <person name="Beaudoing E."/>
            <person name="Hot D."/>
        </authorList>
    </citation>
    <scope>NUCLEOTIDE SEQUENCE</scope>
    <source>
        <strain evidence="9">NRRL B-16292</strain>
    </source>
</reference>
<organism evidence="9 10">
    <name type="scientific">Dactylosporangium fulvum</name>
    <dbReference type="NCBI Taxonomy" id="53359"/>
    <lineage>
        <taxon>Bacteria</taxon>
        <taxon>Bacillati</taxon>
        <taxon>Actinomycetota</taxon>
        <taxon>Actinomycetes</taxon>
        <taxon>Micromonosporales</taxon>
        <taxon>Micromonosporaceae</taxon>
        <taxon>Dactylosporangium</taxon>
    </lineage>
</organism>
<evidence type="ECO:0000256" key="1">
    <source>
        <dbReference type="ARBA" id="ARBA00004651"/>
    </source>
</evidence>
<evidence type="ECO:0000256" key="2">
    <source>
        <dbReference type="ARBA" id="ARBA00022448"/>
    </source>
</evidence>
<dbReference type="PRINTS" id="PR01036">
    <property type="entry name" value="TCRTETB"/>
</dbReference>
<feature type="region of interest" description="Disordered" evidence="6">
    <location>
        <begin position="448"/>
        <end position="481"/>
    </location>
</feature>
<dbReference type="InterPro" id="IPR020846">
    <property type="entry name" value="MFS_dom"/>
</dbReference>
<feature type="transmembrane region" description="Helical" evidence="7">
    <location>
        <begin position="76"/>
        <end position="95"/>
    </location>
</feature>
<feature type="transmembrane region" description="Helical" evidence="7">
    <location>
        <begin position="196"/>
        <end position="214"/>
    </location>
</feature>
<feature type="domain" description="Major facilitator superfamily (MFS) profile" evidence="8">
    <location>
        <begin position="10"/>
        <end position="449"/>
    </location>
</feature>
<dbReference type="Gene3D" id="1.20.1250.20">
    <property type="entry name" value="MFS general substrate transporter like domains"/>
    <property type="match status" value="1"/>
</dbReference>
<comment type="subcellular location">
    <subcellularLocation>
        <location evidence="1">Cell membrane</location>
        <topology evidence="1">Multi-pass membrane protein</topology>
    </subcellularLocation>
</comment>
<feature type="transmembrane region" description="Helical" evidence="7">
    <location>
        <begin position="134"/>
        <end position="158"/>
    </location>
</feature>
<dbReference type="PANTHER" id="PTHR42718">
    <property type="entry name" value="MAJOR FACILITATOR SUPERFAMILY MULTIDRUG TRANSPORTER MFSC"/>
    <property type="match status" value="1"/>
</dbReference>
<feature type="transmembrane region" description="Helical" evidence="7">
    <location>
        <begin position="101"/>
        <end position="122"/>
    </location>
</feature>
<dbReference type="SUPFAM" id="SSF103473">
    <property type="entry name" value="MFS general substrate transporter"/>
    <property type="match status" value="1"/>
</dbReference>
<evidence type="ECO:0000256" key="5">
    <source>
        <dbReference type="ARBA" id="ARBA00023136"/>
    </source>
</evidence>
<evidence type="ECO:0000313" key="10">
    <source>
        <dbReference type="Proteomes" id="UP001059617"/>
    </source>
</evidence>
<evidence type="ECO:0000256" key="7">
    <source>
        <dbReference type="SAM" id="Phobius"/>
    </source>
</evidence>
<dbReference type="PANTHER" id="PTHR42718:SF9">
    <property type="entry name" value="MAJOR FACILITATOR SUPERFAMILY MULTIDRUG TRANSPORTER MFSC"/>
    <property type="match status" value="1"/>
</dbReference>
<dbReference type="Proteomes" id="UP001059617">
    <property type="component" value="Chromosome"/>
</dbReference>
<evidence type="ECO:0000313" key="9">
    <source>
        <dbReference type="EMBL" id="UWP79835.1"/>
    </source>
</evidence>
<dbReference type="InterPro" id="IPR036259">
    <property type="entry name" value="MFS_trans_sf"/>
</dbReference>
<feature type="transmembrane region" description="Helical" evidence="7">
    <location>
        <begin position="164"/>
        <end position="184"/>
    </location>
</feature>
<keyword evidence="5 7" id="KW-0472">Membrane</keyword>